<dbReference type="PANTHER" id="PTHR40621">
    <property type="entry name" value="TRANSCRIPTION FACTOR KAPC-RELATED"/>
    <property type="match status" value="1"/>
</dbReference>
<comment type="subcellular location">
    <subcellularLocation>
        <location evidence="1">Nucleus</location>
    </subcellularLocation>
</comment>
<reference evidence="5" key="2">
    <citation type="submission" date="2023-05" db="EMBL/GenBank/DDBJ databases">
        <authorList>
            <consortium name="Lawrence Berkeley National Laboratory"/>
            <person name="Steindorff A."/>
            <person name="Hensen N."/>
            <person name="Bonometti L."/>
            <person name="Westerberg I."/>
            <person name="Brannstrom I.O."/>
            <person name="Guillou S."/>
            <person name="Cros-Aarteil S."/>
            <person name="Calhoun S."/>
            <person name="Haridas S."/>
            <person name="Kuo A."/>
            <person name="Mondo S."/>
            <person name="Pangilinan J."/>
            <person name="Riley R."/>
            <person name="Labutti K."/>
            <person name="Andreopoulos B."/>
            <person name="Lipzen A."/>
            <person name="Chen C."/>
            <person name="Yanf M."/>
            <person name="Daum C."/>
            <person name="Ng V."/>
            <person name="Clum A."/>
            <person name="Ohm R."/>
            <person name="Martin F."/>
            <person name="Silar P."/>
            <person name="Natvig D."/>
            <person name="Lalanne C."/>
            <person name="Gautier V."/>
            <person name="Ament-Velasquez S.L."/>
            <person name="Kruys A."/>
            <person name="Hutchinson M.I."/>
            <person name="Powell A.J."/>
            <person name="Barry K."/>
            <person name="Miller A.N."/>
            <person name="Grigoriev I.V."/>
            <person name="Debuchy R."/>
            <person name="Gladieux P."/>
            <person name="Thoren M.H."/>
            <person name="Johannesson H."/>
        </authorList>
    </citation>
    <scope>NUCLEOTIDE SEQUENCE</scope>
    <source>
        <strain evidence="5">CBS 508.74</strain>
    </source>
</reference>
<feature type="region of interest" description="Disordered" evidence="3">
    <location>
        <begin position="103"/>
        <end position="166"/>
    </location>
</feature>
<evidence type="ECO:0000313" key="6">
    <source>
        <dbReference type="Proteomes" id="UP001302812"/>
    </source>
</evidence>
<dbReference type="CDD" id="cd14688">
    <property type="entry name" value="bZIP_YAP"/>
    <property type="match status" value="1"/>
</dbReference>
<dbReference type="GeneID" id="89941354"/>
<evidence type="ECO:0000313" key="5">
    <source>
        <dbReference type="EMBL" id="KAK4117561.1"/>
    </source>
</evidence>
<dbReference type="GO" id="GO:0090575">
    <property type="term" value="C:RNA polymerase II transcription regulator complex"/>
    <property type="evidence" value="ECO:0007669"/>
    <property type="project" value="TreeGrafter"/>
</dbReference>
<dbReference type="SUPFAM" id="SSF57959">
    <property type="entry name" value="Leucine zipper domain"/>
    <property type="match status" value="1"/>
</dbReference>
<dbReference type="PANTHER" id="PTHR40621:SF8">
    <property type="entry name" value="AP-1-LIKE TRANSCRIPTION FACTOR YAP3"/>
    <property type="match status" value="1"/>
</dbReference>
<dbReference type="EMBL" id="MU853332">
    <property type="protein sequence ID" value="KAK4117561.1"/>
    <property type="molecule type" value="Genomic_DNA"/>
</dbReference>
<feature type="domain" description="BZIP" evidence="4">
    <location>
        <begin position="141"/>
        <end position="204"/>
    </location>
</feature>
<evidence type="ECO:0000256" key="1">
    <source>
        <dbReference type="ARBA" id="ARBA00004123"/>
    </source>
</evidence>
<dbReference type="Pfam" id="PF00170">
    <property type="entry name" value="bZIP_1"/>
    <property type="match status" value="1"/>
</dbReference>
<protein>
    <recommendedName>
        <fullName evidence="4">BZIP domain-containing protein</fullName>
    </recommendedName>
</protein>
<organism evidence="5 6">
    <name type="scientific">Canariomyces notabilis</name>
    <dbReference type="NCBI Taxonomy" id="2074819"/>
    <lineage>
        <taxon>Eukaryota</taxon>
        <taxon>Fungi</taxon>
        <taxon>Dikarya</taxon>
        <taxon>Ascomycota</taxon>
        <taxon>Pezizomycotina</taxon>
        <taxon>Sordariomycetes</taxon>
        <taxon>Sordariomycetidae</taxon>
        <taxon>Sordariales</taxon>
        <taxon>Chaetomiaceae</taxon>
        <taxon>Canariomyces</taxon>
    </lineage>
</organism>
<dbReference type="GO" id="GO:0001228">
    <property type="term" value="F:DNA-binding transcription activator activity, RNA polymerase II-specific"/>
    <property type="evidence" value="ECO:0007669"/>
    <property type="project" value="TreeGrafter"/>
</dbReference>
<dbReference type="GO" id="GO:0000976">
    <property type="term" value="F:transcription cis-regulatory region binding"/>
    <property type="evidence" value="ECO:0007669"/>
    <property type="project" value="InterPro"/>
</dbReference>
<comment type="caution">
    <text evidence="5">The sequence shown here is derived from an EMBL/GenBank/DDBJ whole genome shotgun (WGS) entry which is preliminary data.</text>
</comment>
<dbReference type="SMART" id="SM00338">
    <property type="entry name" value="BRLZ"/>
    <property type="match status" value="1"/>
</dbReference>
<dbReference type="AlphaFoldDB" id="A0AAN6YXB8"/>
<dbReference type="Proteomes" id="UP001302812">
    <property type="component" value="Unassembled WGS sequence"/>
</dbReference>
<dbReference type="Gene3D" id="1.20.5.170">
    <property type="match status" value="1"/>
</dbReference>
<evidence type="ECO:0000256" key="2">
    <source>
        <dbReference type="ARBA" id="ARBA00023242"/>
    </source>
</evidence>
<reference evidence="5" key="1">
    <citation type="journal article" date="2023" name="Mol. Phylogenet. Evol.">
        <title>Genome-scale phylogeny and comparative genomics of the fungal order Sordariales.</title>
        <authorList>
            <person name="Hensen N."/>
            <person name="Bonometti L."/>
            <person name="Westerberg I."/>
            <person name="Brannstrom I.O."/>
            <person name="Guillou S."/>
            <person name="Cros-Aarteil S."/>
            <person name="Calhoun S."/>
            <person name="Haridas S."/>
            <person name="Kuo A."/>
            <person name="Mondo S."/>
            <person name="Pangilinan J."/>
            <person name="Riley R."/>
            <person name="LaButti K."/>
            <person name="Andreopoulos B."/>
            <person name="Lipzen A."/>
            <person name="Chen C."/>
            <person name="Yan M."/>
            <person name="Daum C."/>
            <person name="Ng V."/>
            <person name="Clum A."/>
            <person name="Steindorff A."/>
            <person name="Ohm R.A."/>
            <person name="Martin F."/>
            <person name="Silar P."/>
            <person name="Natvig D.O."/>
            <person name="Lalanne C."/>
            <person name="Gautier V."/>
            <person name="Ament-Velasquez S.L."/>
            <person name="Kruys A."/>
            <person name="Hutchinson M.I."/>
            <person name="Powell A.J."/>
            <person name="Barry K."/>
            <person name="Miller A.N."/>
            <person name="Grigoriev I.V."/>
            <person name="Debuchy R."/>
            <person name="Gladieux P."/>
            <person name="Hiltunen Thoren M."/>
            <person name="Johannesson H."/>
        </authorList>
    </citation>
    <scope>NUCLEOTIDE SEQUENCE</scope>
    <source>
        <strain evidence="5">CBS 508.74</strain>
    </source>
</reference>
<dbReference type="InterPro" id="IPR046347">
    <property type="entry name" value="bZIP_sf"/>
</dbReference>
<keyword evidence="2" id="KW-0539">Nucleus</keyword>
<feature type="compositionally biased region" description="Basic and acidic residues" evidence="3">
    <location>
        <begin position="157"/>
        <end position="166"/>
    </location>
</feature>
<gene>
    <name evidence="5" type="ORF">N656DRAFT_794022</name>
</gene>
<sequence>MDYTHTAYFPGAPPYQFMGSAIPPLTPSHSNSVASDEFNTTSPPEVYEQFPSEQFPSGLPHDQFRNFDNYVQFNAAQAFPGPPTPPGPHPAAHGAAAVQPVNGVVQQPGPTPDILPVSKSDPEDLAQSRRQGSNSEEDDLTPAQSRRKAQNRAAQRAFRERKERHVKDLESRLQQLEQAQQETMSENERLKRDLQKISTENEILRATSLVTANSGPPGANGGPTTTGPMTYTPNDFYSNVLEKHTNKTPSHRIVTSDSGERLLAAGAAWEFIINHELFKRGLVDVGQVSDRIKPLAKCDGQGPVFEERDIVEAIKQSVASGSDELI</sequence>
<accession>A0AAN6YXB8</accession>
<proteinExistence type="predicted"/>
<dbReference type="PROSITE" id="PS50217">
    <property type="entry name" value="BZIP"/>
    <property type="match status" value="1"/>
</dbReference>
<evidence type="ECO:0000259" key="4">
    <source>
        <dbReference type="PROSITE" id="PS50217"/>
    </source>
</evidence>
<dbReference type="InterPro" id="IPR050936">
    <property type="entry name" value="AP-1-like"/>
</dbReference>
<dbReference type="RefSeq" id="XP_064675131.1">
    <property type="nucleotide sequence ID" value="XM_064817229.1"/>
</dbReference>
<name>A0AAN6YXB8_9PEZI</name>
<dbReference type="InterPro" id="IPR004827">
    <property type="entry name" value="bZIP"/>
</dbReference>
<keyword evidence="6" id="KW-1185">Reference proteome</keyword>
<dbReference type="Gene3D" id="1.10.238.100">
    <property type="entry name" value="YAP1 redox domain. Chain B"/>
    <property type="match status" value="1"/>
</dbReference>
<dbReference type="PROSITE" id="PS00036">
    <property type="entry name" value="BZIP_BASIC"/>
    <property type="match status" value="1"/>
</dbReference>
<evidence type="ECO:0000256" key="3">
    <source>
        <dbReference type="SAM" id="MobiDB-lite"/>
    </source>
</evidence>